<evidence type="ECO:0000259" key="2">
    <source>
        <dbReference type="Pfam" id="PF00689"/>
    </source>
</evidence>
<organism evidence="3 4">
    <name type="scientific">Arthrobacter liuii</name>
    <dbReference type="NCBI Taxonomy" id="1476996"/>
    <lineage>
        <taxon>Bacteria</taxon>
        <taxon>Bacillati</taxon>
        <taxon>Actinomycetota</taxon>
        <taxon>Actinomycetes</taxon>
        <taxon>Micrococcales</taxon>
        <taxon>Micrococcaceae</taxon>
        <taxon>Arthrobacter</taxon>
    </lineage>
</organism>
<dbReference type="Gene3D" id="1.20.1110.10">
    <property type="entry name" value="Calcium-transporting ATPase, transmembrane domain"/>
    <property type="match status" value="1"/>
</dbReference>
<keyword evidence="1" id="KW-0472">Membrane</keyword>
<evidence type="ECO:0000256" key="1">
    <source>
        <dbReference type="SAM" id="Phobius"/>
    </source>
</evidence>
<feature type="transmembrane region" description="Helical" evidence="1">
    <location>
        <begin position="62"/>
        <end position="79"/>
    </location>
</feature>
<feature type="domain" description="Cation-transporting P-type ATPase C-terminal" evidence="2">
    <location>
        <begin position="3"/>
        <end position="82"/>
    </location>
</feature>
<reference evidence="4" key="1">
    <citation type="journal article" date="2019" name="Int. J. Syst. Evol. Microbiol.">
        <title>The Global Catalogue of Microorganisms (GCM) 10K type strain sequencing project: providing services to taxonomists for standard genome sequencing and annotation.</title>
        <authorList>
            <consortium name="The Broad Institute Genomics Platform"/>
            <consortium name="The Broad Institute Genome Sequencing Center for Infectious Disease"/>
            <person name="Wu L."/>
            <person name="Ma J."/>
        </authorList>
    </citation>
    <scope>NUCLEOTIDE SEQUENCE [LARGE SCALE GENOMIC DNA]</scope>
    <source>
        <strain evidence="4">CGMCC 1.12778</strain>
    </source>
</reference>
<dbReference type="InterPro" id="IPR023298">
    <property type="entry name" value="ATPase_P-typ_TM_dom_sf"/>
</dbReference>
<proteinExistence type="predicted"/>
<keyword evidence="1" id="KW-0812">Transmembrane</keyword>
<accession>A0ABQ2AX28</accession>
<comment type="caution">
    <text evidence="3">The sequence shown here is derived from an EMBL/GenBank/DDBJ whole genome shotgun (WGS) entry which is preliminary data.</text>
</comment>
<evidence type="ECO:0000313" key="4">
    <source>
        <dbReference type="Proteomes" id="UP000643279"/>
    </source>
</evidence>
<dbReference type="EMBL" id="BMFW01000025">
    <property type="protein sequence ID" value="GGI00274.1"/>
    <property type="molecule type" value="Genomic_DNA"/>
</dbReference>
<dbReference type="Pfam" id="PF00689">
    <property type="entry name" value="Cation_ATPase_C"/>
    <property type="match status" value="1"/>
</dbReference>
<keyword evidence="4" id="KW-1185">Reference proteome</keyword>
<name>A0ABQ2AX28_9MICC</name>
<keyword evidence="1" id="KW-1133">Transmembrane helix</keyword>
<dbReference type="Proteomes" id="UP000643279">
    <property type="component" value="Unassembled WGS sequence"/>
</dbReference>
<dbReference type="InterPro" id="IPR006068">
    <property type="entry name" value="ATPase_P-typ_cation-transptr_C"/>
</dbReference>
<evidence type="ECO:0000313" key="3">
    <source>
        <dbReference type="EMBL" id="GGI00274.1"/>
    </source>
</evidence>
<feature type="transmembrane region" description="Helical" evidence="1">
    <location>
        <begin position="28"/>
        <end position="50"/>
    </location>
</feature>
<gene>
    <name evidence="3" type="ORF">GCM10007170_37040</name>
</gene>
<dbReference type="SUPFAM" id="SSF81665">
    <property type="entry name" value="Calcium ATPase, transmembrane domain M"/>
    <property type="match status" value="1"/>
</dbReference>
<protein>
    <recommendedName>
        <fullName evidence="2">Cation-transporting P-type ATPase C-terminal domain-containing protein</fullName>
    </recommendedName>
</protein>
<sequence length="88" mass="9895">MAVEVFYLFSCRSLTRPAWRMGPFGNRWLLLGVVVQAAGQLALTYSPLMNELFHTAPISAEAWLRIFGLALLASLAIAVDKRLRRRGF</sequence>